<dbReference type="InterPro" id="IPR014001">
    <property type="entry name" value="Helicase_ATP-bd"/>
</dbReference>
<dbReference type="GO" id="GO:0016787">
    <property type="term" value="F:hydrolase activity"/>
    <property type="evidence" value="ECO:0007669"/>
    <property type="project" value="UniProtKB-KW"/>
</dbReference>
<dbReference type="Gene3D" id="3.40.50.10810">
    <property type="entry name" value="Tandem AAA-ATPase domain"/>
    <property type="match status" value="1"/>
</dbReference>
<dbReference type="InterPro" id="IPR027417">
    <property type="entry name" value="P-loop_NTPase"/>
</dbReference>
<accession>A0A1H9Z2H2</accession>
<dbReference type="STRING" id="1120990.SAMN03080614_100628"/>
<dbReference type="SUPFAM" id="SSF52540">
    <property type="entry name" value="P-loop containing nucleoside triphosphate hydrolases"/>
    <property type="match status" value="2"/>
</dbReference>
<dbReference type="EMBL" id="FOIF01000006">
    <property type="protein sequence ID" value="SES75686.1"/>
    <property type="molecule type" value="Genomic_DNA"/>
</dbReference>
<dbReference type="InterPro" id="IPR049730">
    <property type="entry name" value="SNF2/RAD54-like_C"/>
</dbReference>
<keyword evidence="1" id="KW-0547">Nucleotide-binding</keyword>
<dbReference type="Pfam" id="PF00176">
    <property type="entry name" value="SNF2-rel_dom"/>
    <property type="match status" value="1"/>
</dbReference>
<dbReference type="PROSITE" id="PS51194">
    <property type="entry name" value="HELICASE_CTER"/>
    <property type="match status" value="1"/>
</dbReference>
<dbReference type="OrthoDB" id="9814088at2"/>
<dbReference type="SMART" id="SM00487">
    <property type="entry name" value="DEXDc"/>
    <property type="match status" value="1"/>
</dbReference>
<dbReference type="SMART" id="SM00490">
    <property type="entry name" value="HELICc"/>
    <property type="match status" value="1"/>
</dbReference>
<feature type="domain" description="Helicase ATP-binding" evidence="5">
    <location>
        <begin position="102"/>
        <end position="288"/>
    </location>
</feature>
<evidence type="ECO:0000256" key="4">
    <source>
        <dbReference type="ARBA" id="ARBA00022840"/>
    </source>
</evidence>
<evidence type="ECO:0000256" key="3">
    <source>
        <dbReference type="ARBA" id="ARBA00022806"/>
    </source>
</evidence>
<dbReference type="PANTHER" id="PTHR10799">
    <property type="entry name" value="SNF2/RAD54 HELICASE FAMILY"/>
    <property type="match status" value="1"/>
</dbReference>
<evidence type="ECO:0000313" key="7">
    <source>
        <dbReference type="EMBL" id="SES75686.1"/>
    </source>
</evidence>
<evidence type="ECO:0000259" key="5">
    <source>
        <dbReference type="PROSITE" id="PS51192"/>
    </source>
</evidence>
<dbReference type="Gene3D" id="3.40.50.300">
    <property type="entry name" value="P-loop containing nucleotide triphosphate hydrolases"/>
    <property type="match status" value="1"/>
</dbReference>
<organism evidence="7 8">
    <name type="scientific">Anaerobranca gottschalkii DSM 13577</name>
    <dbReference type="NCBI Taxonomy" id="1120990"/>
    <lineage>
        <taxon>Bacteria</taxon>
        <taxon>Bacillati</taxon>
        <taxon>Bacillota</taxon>
        <taxon>Clostridia</taxon>
        <taxon>Eubacteriales</taxon>
        <taxon>Proteinivoracaceae</taxon>
        <taxon>Anaerobranca</taxon>
    </lineage>
</organism>
<dbReference type="CDD" id="cd18793">
    <property type="entry name" value="SF2_C_SNF"/>
    <property type="match status" value="1"/>
</dbReference>
<evidence type="ECO:0000256" key="2">
    <source>
        <dbReference type="ARBA" id="ARBA00022801"/>
    </source>
</evidence>
<dbReference type="InterPro" id="IPR000330">
    <property type="entry name" value="SNF2_N"/>
</dbReference>
<feature type="domain" description="Helicase C-terminal" evidence="6">
    <location>
        <begin position="461"/>
        <end position="628"/>
    </location>
</feature>
<dbReference type="Proteomes" id="UP000243819">
    <property type="component" value="Unassembled WGS sequence"/>
</dbReference>
<dbReference type="GO" id="GO:0004386">
    <property type="term" value="F:helicase activity"/>
    <property type="evidence" value="ECO:0007669"/>
    <property type="project" value="UniProtKB-KW"/>
</dbReference>
<keyword evidence="8" id="KW-1185">Reference proteome</keyword>
<dbReference type="InterPro" id="IPR001650">
    <property type="entry name" value="Helicase_C-like"/>
</dbReference>
<proteinExistence type="predicted"/>
<sequence>MITFTIGDYVFDKIKNERVQILDVSEVWGFVSYKVFNSSTGEVYKLSIDDICTEVPEDNFNENYLRYVAMLSKIKNEISQGIISKISNNIIPLPHQIYALNRALSNNNIRYILADEVGLGKTIEAGLIIKELKTRGLIKRILIVCPTGLVTQWSFEMEDKFNEKFHVILPEDYNSIRKITGKDDVYGQFEQVISPMDSIKPLVRRTGWSEEKVIKYNEERIYSIINSGWDLVVIDEAHRVAGSSGEVARYKLGKLLAAASPYLLLLTATPHNGKTEPFLRLIRLLDEKAFPNINAVVREQVAPYIIRTEKREAIDNNGNKLFKKRVTKVIELHWDDRHSLQRKLYGMVSNYVSKNYNKAMRNRGKNMWFVFLLIMMQRLVTSSTRAIRESMERRVKILEEQSFKYQTMSEDELIEMDFEENIEDVIAAISLDIKEEIAQLRDIIAVAKQAEFQYLDVKVETLLEIIDNLFAEERDRKVIVFTEFVATQSYLVKLLKDRGYSTSILNGSMNIEERNIVLKEFKEETDILISTDAGGEGLNLQFSNCIINYDLPWNPMKIEQRIGRVDRIGQKRDVLVYNLILADTVENRVRVVLEEKLSVILKELGIDKYSDILDSEAAELNFTDAYLKSIHNPKNIETNIRPVEEDLKKQVENSMLIKDLIKDEKDLTSMIGKESSYDIETALKQMFTYYQNYKGYSSLPIEGLKINDPVIDSHLKKEIEQDIGGKILKVSIRDFPNEKGYFMLWKISLTNESHGQKIIPIFINQEFIVRPIAGKKIWDAILDKDRTITVWEGEKVDIEIQNKLRIISQEFAYDTFLMMKTELEKRNEEKYRKYLYALNLRIEAAERIGIENIRKHKLMALSREKAEIEANYQMGKKFYPDFKLVLLAYME</sequence>
<evidence type="ECO:0000256" key="1">
    <source>
        <dbReference type="ARBA" id="ARBA00022741"/>
    </source>
</evidence>
<dbReference type="PROSITE" id="PS51192">
    <property type="entry name" value="HELICASE_ATP_BIND_1"/>
    <property type="match status" value="1"/>
</dbReference>
<dbReference type="InterPro" id="IPR057342">
    <property type="entry name" value="DEXDc_RapA"/>
</dbReference>
<dbReference type="GO" id="GO:0005524">
    <property type="term" value="F:ATP binding"/>
    <property type="evidence" value="ECO:0007669"/>
    <property type="project" value="UniProtKB-KW"/>
</dbReference>
<name>A0A1H9Z2H2_9FIRM</name>
<keyword evidence="2" id="KW-0378">Hydrolase</keyword>
<dbReference type="AlphaFoldDB" id="A0A1H9Z2H2"/>
<keyword evidence="3" id="KW-0347">Helicase</keyword>
<gene>
    <name evidence="7" type="ORF">SAMN03080614_100628</name>
</gene>
<dbReference type="CDD" id="cd18011">
    <property type="entry name" value="DEXDc_RapA"/>
    <property type="match status" value="1"/>
</dbReference>
<evidence type="ECO:0000313" key="8">
    <source>
        <dbReference type="Proteomes" id="UP000243819"/>
    </source>
</evidence>
<protein>
    <submittedName>
        <fullName evidence="7">SNF2 family N-terminal domain-containing protein</fullName>
    </submittedName>
</protein>
<dbReference type="Pfam" id="PF00271">
    <property type="entry name" value="Helicase_C"/>
    <property type="match status" value="1"/>
</dbReference>
<dbReference type="InterPro" id="IPR038718">
    <property type="entry name" value="SNF2-like_sf"/>
</dbReference>
<dbReference type="RefSeq" id="WP_091349069.1">
    <property type="nucleotide sequence ID" value="NZ_FOIF01000006.1"/>
</dbReference>
<reference evidence="8" key="1">
    <citation type="submission" date="2016-10" db="EMBL/GenBank/DDBJ databases">
        <authorList>
            <person name="Varghese N."/>
            <person name="Submissions S."/>
        </authorList>
    </citation>
    <scope>NUCLEOTIDE SEQUENCE [LARGE SCALE GENOMIC DNA]</scope>
    <source>
        <strain evidence="8">DSM 13577</strain>
    </source>
</reference>
<keyword evidence="4" id="KW-0067">ATP-binding</keyword>
<evidence type="ECO:0000259" key="6">
    <source>
        <dbReference type="PROSITE" id="PS51194"/>
    </source>
</evidence>